<evidence type="ECO:0000313" key="2">
    <source>
        <dbReference type="EMBL" id="PRQ08773.1"/>
    </source>
</evidence>
<reference evidence="2 3" key="1">
    <citation type="submission" date="2018-03" db="EMBL/GenBank/DDBJ databases">
        <title>Draft Genome Sequences of the Obligatory Marine Myxobacteria Enhygromyxa salina SWB007.</title>
        <authorList>
            <person name="Poehlein A."/>
            <person name="Moghaddam J.A."/>
            <person name="Harms H."/>
            <person name="Alanjari M."/>
            <person name="Koenig G.M."/>
            <person name="Daniel R."/>
            <person name="Schaeberle T.F."/>
        </authorList>
    </citation>
    <scope>NUCLEOTIDE SEQUENCE [LARGE SCALE GENOMIC DNA]</scope>
    <source>
        <strain evidence="2 3">SWB007</strain>
    </source>
</reference>
<keyword evidence="2" id="KW-0808">Transferase</keyword>
<dbReference type="InterPro" id="IPR014777">
    <property type="entry name" value="4pyrrole_Mease_sub1"/>
</dbReference>
<dbReference type="CDD" id="cd19916">
    <property type="entry name" value="OphMA_like"/>
    <property type="match status" value="1"/>
</dbReference>
<evidence type="ECO:0000313" key="3">
    <source>
        <dbReference type="Proteomes" id="UP000238823"/>
    </source>
</evidence>
<dbReference type="GO" id="GO:0008168">
    <property type="term" value="F:methyltransferase activity"/>
    <property type="evidence" value="ECO:0007669"/>
    <property type="project" value="UniProtKB-KW"/>
</dbReference>
<dbReference type="InterPro" id="IPR000878">
    <property type="entry name" value="4pyrrol_Mease"/>
</dbReference>
<dbReference type="GO" id="GO:0032259">
    <property type="term" value="P:methylation"/>
    <property type="evidence" value="ECO:0007669"/>
    <property type="project" value="UniProtKB-KW"/>
</dbReference>
<accession>A0A2S9YUL0</accession>
<keyword evidence="2" id="KW-0489">Methyltransferase</keyword>
<gene>
    <name evidence="2" type="ORF">ENSA7_14050</name>
</gene>
<feature type="domain" description="Tetrapyrrole methylase" evidence="1">
    <location>
        <begin position="11"/>
        <end position="136"/>
    </location>
</feature>
<dbReference type="InterPro" id="IPR035996">
    <property type="entry name" value="4pyrrol_Methylase_sf"/>
</dbReference>
<dbReference type="AlphaFoldDB" id="A0A2S9YUL0"/>
<comment type="caution">
    <text evidence="2">The sequence shown here is derived from an EMBL/GenBank/DDBJ whole genome shotgun (WGS) entry which is preliminary data.</text>
</comment>
<dbReference type="Proteomes" id="UP000238823">
    <property type="component" value="Unassembled WGS sequence"/>
</dbReference>
<name>A0A2S9YUL0_9BACT</name>
<evidence type="ECO:0000259" key="1">
    <source>
        <dbReference type="Pfam" id="PF00590"/>
    </source>
</evidence>
<dbReference type="EMBL" id="PVNL01000035">
    <property type="protein sequence ID" value="PRQ08773.1"/>
    <property type="molecule type" value="Genomic_DNA"/>
</dbReference>
<proteinExistence type="predicted"/>
<sequence>MLGSGIASVGFTRDAEASIRAADRVFFCVADPATVVWIRKLRPDAHDLYVFYDEGKPRYHTYVQMSEAVLHPVRQGEKVVVIYYGHPGIFVLSTHRAIEIARREGHRAVMKAGISALDCLCADLGVDPCHPGMMTHEATDLLIRQRDPDPGLHVVLWQVGLIGKMGFRRRGFVNDKFQIFAEYLQSFYGEDYEITHYIAARYPTLEPTVEVYALSELLDPAVQLRITGLSTFYIPPKHATPTDVDMATRLELIKPGQTLRPASATRRIADYGERELRAIREFASFEVPMDYQHQPLSRASEFLIELTDNPELHDRYRDDPEAAVESFAGLSARERAALLARDEGAIQIAAKGSRLVSSPHDSFITSVLRSGALARDLQQTIKIGLREDRLPASVDQWMRERGYAVRPKMLPASIAAVNATLLLPWTGAYYCVEHDLLVAILGDPATRASLIYVNDERIRQPTFYNGALAWQASEGNPHSGLLRVRPGSLRKGPRELAGVILHDGGERVELKARDMVELPVSAPRQGELARFATTYTVRGLSEATAELATLRLDAGGLVLGETAIDGVEFEADALRWATGSPPLAHGNLRFLVDPFTKMRFFFGRVGDEDDLTGRCNYFGHAQAEPGSACGDAPAGVSARAWAGLRALSETALREHHPPFWHEWQKVRFTTQVINRSLASIIPLLSIQSTNTTTEVTP</sequence>
<protein>
    <submittedName>
        <fullName evidence="2">Tetrapyrrole (Corrin/Porphyrin) Methylase</fullName>
    </submittedName>
</protein>
<organism evidence="2 3">
    <name type="scientific">Enhygromyxa salina</name>
    <dbReference type="NCBI Taxonomy" id="215803"/>
    <lineage>
        <taxon>Bacteria</taxon>
        <taxon>Pseudomonadati</taxon>
        <taxon>Myxococcota</taxon>
        <taxon>Polyangia</taxon>
        <taxon>Nannocystales</taxon>
        <taxon>Nannocystaceae</taxon>
        <taxon>Enhygromyxa</taxon>
    </lineage>
</organism>
<dbReference type="Pfam" id="PF00590">
    <property type="entry name" value="TP_methylase"/>
    <property type="match status" value="1"/>
</dbReference>
<dbReference type="Gene3D" id="3.40.1010.10">
    <property type="entry name" value="Cobalt-precorrin-4 Transmethylase, Domain 1"/>
    <property type="match status" value="1"/>
</dbReference>
<dbReference type="SUPFAM" id="SSF53790">
    <property type="entry name" value="Tetrapyrrole methylase"/>
    <property type="match status" value="1"/>
</dbReference>